<evidence type="ECO:0008006" key="12">
    <source>
        <dbReference type="Google" id="ProtNLM"/>
    </source>
</evidence>
<comment type="subcellular location">
    <subcellularLocation>
        <location evidence="1">Cell membrane</location>
        <topology evidence="1">Multi-pass membrane protein</topology>
    </subcellularLocation>
</comment>
<sequence>MKYFIFQLKTALDDFKRNKTRTFLASLGILIGVMSVVMLIALGLGLRNYIEGQFENLGTNLVIIFPGSGLSQGAASFGPGLAGGAEFDERDADSLRRVEHAQYVVPVFLKSVLIEAQNKEEFGYVFGTNEEFFEVMNAEVLEGRLLTKADIQRKSKDTVLGNKLAEALFDDPKTGVGKTLRIANQRYKIVGVMEKTGDNETDGSAVISYRTTYGSLNPDKTFFSIYLGVQNEDNVESVKKDAEEVLLRRYEEDDFSVSDQGELLSTVNQIFGMINGVLIAIGSISLVVGGIGIMNIMYANVTERTKEIGIRRAIGATKKDILFQFVSESVLLSLFGGLSGLLVSAILVAIIRPFFPVALNFLAIVIAIGISTLIGVFFGVFPARRAANLTPIEAIRYE</sequence>
<comment type="caution">
    <text evidence="10">The sequence shown here is derived from an EMBL/GenBank/DDBJ whole genome shotgun (WGS) entry which is preliminary data.</text>
</comment>
<organism evidence="10 11">
    <name type="scientific">Candidatus Woesebacteria bacterium RIFOXYB1_FULL_38_16</name>
    <dbReference type="NCBI Taxonomy" id="1802538"/>
    <lineage>
        <taxon>Bacteria</taxon>
        <taxon>Candidatus Woeseibacteriota</taxon>
    </lineage>
</organism>
<evidence type="ECO:0000313" key="11">
    <source>
        <dbReference type="Proteomes" id="UP000178999"/>
    </source>
</evidence>
<dbReference type="PANTHER" id="PTHR30572">
    <property type="entry name" value="MEMBRANE COMPONENT OF TRANSPORTER-RELATED"/>
    <property type="match status" value="1"/>
</dbReference>
<dbReference type="PANTHER" id="PTHR30572:SF4">
    <property type="entry name" value="ABC TRANSPORTER PERMEASE YTRF"/>
    <property type="match status" value="1"/>
</dbReference>
<keyword evidence="5 7" id="KW-0472">Membrane</keyword>
<dbReference type="Pfam" id="PF02687">
    <property type="entry name" value="FtsX"/>
    <property type="match status" value="1"/>
</dbReference>
<dbReference type="GO" id="GO:0022857">
    <property type="term" value="F:transmembrane transporter activity"/>
    <property type="evidence" value="ECO:0007669"/>
    <property type="project" value="TreeGrafter"/>
</dbReference>
<feature type="transmembrane region" description="Helical" evidence="7">
    <location>
        <begin position="21"/>
        <end position="46"/>
    </location>
</feature>
<evidence type="ECO:0000256" key="1">
    <source>
        <dbReference type="ARBA" id="ARBA00004651"/>
    </source>
</evidence>
<feature type="domain" description="MacB-like periplasmic core" evidence="9">
    <location>
        <begin position="22"/>
        <end position="244"/>
    </location>
</feature>
<comment type="similarity">
    <text evidence="6">Belongs to the ABC-4 integral membrane protein family.</text>
</comment>
<dbReference type="EMBL" id="MGHY01000005">
    <property type="protein sequence ID" value="OGM79966.1"/>
    <property type="molecule type" value="Genomic_DNA"/>
</dbReference>
<protein>
    <recommendedName>
        <fullName evidence="12">ABC transporter permease</fullName>
    </recommendedName>
</protein>
<dbReference type="STRING" id="1802538.A2382_04740"/>
<dbReference type="Pfam" id="PF12704">
    <property type="entry name" value="MacB_PCD"/>
    <property type="match status" value="1"/>
</dbReference>
<feature type="transmembrane region" description="Helical" evidence="7">
    <location>
        <begin position="277"/>
        <end position="301"/>
    </location>
</feature>
<feature type="transmembrane region" description="Helical" evidence="7">
    <location>
        <begin position="357"/>
        <end position="381"/>
    </location>
</feature>
<evidence type="ECO:0000259" key="8">
    <source>
        <dbReference type="Pfam" id="PF02687"/>
    </source>
</evidence>
<evidence type="ECO:0000313" key="10">
    <source>
        <dbReference type="EMBL" id="OGM79966.1"/>
    </source>
</evidence>
<evidence type="ECO:0000256" key="5">
    <source>
        <dbReference type="ARBA" id="ARBA00023136"/>
    </source>
</evidence>
<keyword evidence="3 7" id="KW-0812">Transmembrane</keyword>
<accession>A0A1F8CV59</accession>
<evidence type="ECO:0000256" key="2">
    <source>
        <dbReference type="ARBA" id="ARBA00022475"/>
    </source>
</evidence>
<gene>
    <name evidence="10" type="ORF">A2382_04740</name>
</gene>
<dbReference type="InterPro" id="IPR003838">
    <property type="entry name" value="ABC3_permease_C"/>
</dbReference>
<proteinExistence type="inferred from homology"/>
<evidence type="ECO:0000259" key="9">
    <source>
        <dbReference type="Pfam" id="PF12704"/>
    </source>
</evidence>
<name>A0A1F8CV59_9BACT</name>
<feature type="transmembrane region" description="Helical" evidence="7">
    <location>
        <begin position="322"/>
        <end position="351"/>
    </location>
</feature>
<evidence type="ECO:0000256" key="3">
    <source>
        <dbReference type="ARBA" id="ARBA00022692"/>
    </source>
</evidence>
<dbReference type="AlphaFoldDB" id="A0A1F8CV59"/>
<evidence type="ECO:0000256" key="7">
    <source>
        <dbReference type="SAM" id="Phobius"/>
    </source>
</evidence>
<reference evidence="10 11" key="1">
    <citation type="journal article" date="2016" name="Nat. Commun.">
        <title>Thousands of microbial genomes shed light on interconnected biogeochemical processes in an aquifer system.</title>
        <authorList>
            <person name="Anantharaman K."/>
            <person name="Brown C.T."/>
            <person name="Hug L.A."/>
            <person name="Sharon I."/>
            <person name="Castelle C.J."/>
            <person name="Probst A.J."/>
            <person name="Thomas B.C."/>
            <person name="Singh A."/>
            <person name="Wilkins M.J."/>
            <person name="Karaoz U."/>
            <person name="Brodie E.L."/>
            <person name="Williams K.H."/>
            <person name="Hubbard S.S."/>
            <person name="Banfield J.F."/>
        </authorList>
    </citation>
    <scope>NUCLEOTIDE SEQUENCE [LARGE SCALE GENOMIC DNA]</scope>
</reference>
<keyword evidence="4 7" id="KW-1133">Transmembrane helix</keyword>
<dbReference type="Proteomes" id="UP000178999">
    <property type="component" value="Unassembled WGS sequence"/>
</dbReference>
<evidence type="ECO:0000256" key="4">
    <source>
        <dbReference type="ARBA" id="ARBA00022989"/>
    </source>
</evidence>
<feature type="domain" description="ABC3 transporter permease C-terminal" evidence="8">
    <location>
        <begin position="280"/>
        <end position="391"/>
    </location>
</feature>
<keyword evidence="2" id="KW-1003">Cell membrane</keyword>
<dbReference type="InterPro" id="IPR025857">
    <property type="entry name" value="MacB_PCD"/>
</dbReference>
<evidence type="ECO:0000256" key="6">
    <source>
        <dbReference type="ARBA" id="ARBA00038076"/>
    </source>
</evidence>
<dbReference type="InterPro" id="IPR050250">
    <property type="entry name" value="Macrolide_Exporter_MacB"/>
</dbReference>
<dbReference type="GO" id="GO:0005886">
    <property type="term" value="C:plasma membrane"/>
    <property type="evidence" value="ECO:0007669"/>
    <property type="project" value="UniProtKB-SubCell"/>
</dbReference>